<organism evidence="6 7">
    <name type="scientific">Exophiala aquamarina CBS 119918</name>
    <dbReference type="NCBI Taxonomy" id="1182545"/>
    <lineage>
        <taxon>Eukaryota</taxon>
        <taxon>Fungi</taxon>
        <taxon>Dikarya</taxon>
        <taxon>Ascomycota</taxon>
        <taxon>Pezizomycotina</taxon>
        <taxon>Eurotiomycetes</taxon>
        <taxon>Chaetothyriomycetidae</taxon>
        <taxon>Chaetothyriales</taxon>
        <taxon>Herpotrichiellaceae</taxon>
        <taxon>Exophiala</taxon>
    </lineage>
</organism>
<dbReference type="Proteomes" id="UP000027920">
    <property type="component" value="Unassembled WGS sequence"/>
</dbReference>
<evidence type="ECO:0000256" key="4">
    <source>
        <dbReference type="ARBA" id="ARBA00023140"/>
    </source>
</evidence>
<dbReference type="HOGENOM" id="CLU_009834_6_2_1"/>
<dbReference type="RefSeq" id="XP_013263617.1">
    <property type="nucleotide sequence ID" value="XM_013408163.1"/>
</dbReference>
<evidence type="ECO:0000313" key="7">
    <source>
        <dbReference type="Proteomes" id="UP000027920"/>
    </source>
</evidence>
<evidence type="ECO:0000256" key="2">
    <source>
        <dbReference type="ARBA" id="ARBA00005005"/>
    </source>
</evidence>
<comment type="subcellular location">
    <subcellularLocation>
        <location evidence="1">Peroxisome</location>
    </subcellularLocation>
</comment>
<dbReference type="InterPro" id="IPR001753">
    <property type="entry name" value="Enoyl-CoA_hydra/iso"/>
</dbReference>
<keyword evidence="4" id="KW-0576">Peroxisome</keyword>
<dbReference type="InterPro" id="IPR051053">
    <property type="entry name" value="ECH/Chromodomain_protein"/>
</dbReference>
<evidence type="ECO:0000256" key="3">
    <source>
        <dbReference type="ARBA" id="ARBA00005254"/>
    </source>
</evidence>
<dbReference type="GO" id="GO:0005782">
    <property type="term" value="C:peroxisomal matrix"/>
    <property type="evidence" value="ECO:0007669"/>
    <property type="project" value="TreeGrafter"/>
</dbReference>
<comment type="similarity">
    <text evidence="3">Belongs to the enoyl-CoA hydratase/isomerase family.</text>
</comment>
<evidence type="ECO:0008006" key="8">
    <source>
        <dbReference type="Google" id="ProtNLM"/>
    </source>
</evidence>
<keyword evidence="5" id="KW-0413">Isomerase</keyword>
<keyword evidence="7" id="KW-1185">Reference proteome</keyword>
<dbReference type="Gene3D" id="3.90.226.10">
    <property type="entry name" value="2-enoyl-CoA Hydratase, Chain A, domain 1"/>
    <property type="match status" value="1"/>
</dbReference>
<sequence>MFSDAVVSYIINGRFAIVRLNKPQRLNALCMEEFYELANILLEIDLQDAICVTVLTGTGRFFSAGADISSPSPQQDPDRRQHLLKNFLAGNIFLTHAAASHSKLLVVALNGPAVGGSAAVVSFADFIYAAPHSYLLFPFTSLGLVAEVGTSRTLVRRMGMSLANEALLLGRKITAVEMLKCGFVNKVIGSDASNRQSFLDSVLTELEQTLGDHVDVSSLVRIKALIQSPERDVMAKQNVAEVFAGLERLASGAVDTEMEKVRNGSKRHKL</sequence>
<accession>A0A072PMN0</accession>
<proteinExistence type="inferred from homology"/>
<dbReference type="PANTHER" id="PTHR43684">
    <property type="match status" value="1"/>
</dbReference>
<evidence type="ECO:0000256" key="1">
    <source>
        <dbReference type="ARBA" id="ARBA00004275"/>
    </source>
</evidence>
<evidence type="ECO:0000256" key="5">
    <source>
        <dbReference type="ARBA" id="ARBA00023235"/>
    </source>
</evidence>
<dbReference type="VEuPathDB" id="FungiDB:A1O9_02591"/>
<gene>
    <name evidence="6" type="ORF">A1O9_02591</name>
</gene>
<dbReference type="GO" id="GO:0004165">
    <property type="term" value="F:delta(3)-delta(2)-enoyl-CoA isomerase activity"/>
    <property type="evidence" value="ECO:0007669"/>
    <property type="project" value="UniProtKB-ARBA"/>
</dbReference>
<dbReference type="EMBL" id="AMGV01000002">
    <property type="protein sequence ID" value="KEF61027.1"/>
    <property type="molecule type" value="Genomic_DNA"/>
</dbReference>
<dbReference type="STRING" id="1182545.A0A072PMN0"/>
<name>A0A072PMN0_9EURO</name>
<dbReference type="AlphaFoldDB" id="A0A072PMN0"/>
<evidence type="ECO:0000313" key="6">
    <source>
        <dbReference type="EMBL" id="KEF61027.1"/>
    </source>
</evidence>
<protein>
    <recommendedName>
        <fullName evidence="8">Enoyl-CoA hydratase</fullName>
    </recommendedName>
</protein>
<dbReference type="CDD" id="cd06558">
    <property type="entry name" value="crotonase-like"/>
    <property type="match status" value="1"/>
</dbReference>
<comment type="pathway">
    <text evidence="2">Lipid metabolism; fatty acid beta-oxidation.</text>
</comment>
<dbReference type="OrthoDB" id="448450at2759"/>
<dbReference type="FunFam" id="3.90.226.10:FF:000048">
    <property type="entry name" value="3,2-trans-enoyl-CoA isomerase"/>
    <property type="match status" value="1"/>
</dbReference>
<dbReference type="SUPFAM" id="SSF52096">
    <property type="entry name" value="ClpP/crotonase"/>
    <property type="match status" value="1"/>
</dbReference>
<dbReference type="Pfam" id="PF00378">
    <property type="entry name" value="ECH_1"/>
    <property type="match status" value="1"/>
</dbReference>
<dbReference type="GO" id="GO:0006635">
    <property type="term" value="P:fatty acid beta-oxidation"/>
    <property type="evidence" value="ECO:0007669"/>
    <property type="project" value="TreeGrafter"/>
</dbReference>
<reference evidence="6 7" key="1">
    <citation type="submission" date="2013-03" db="EMBL/GenBank/DDBJ databases">
        <title>The Genome Sequence of Exophiala aquamarina CBS 119918.</title>
        <authorList>
            <consortium name="The Broad Institute Genomics Platform"/>
            <person name="Cuomo C."/>
            <person name="de Hoog S."/>
            <person name="Gorbushina A."/>
            <person name="Walker B."/>
            <person name="Young S.K."/>
            <person name="Zeng Q."/>
            <person name="Gargeya S."/>
            <person name="Fitzgerald M."/>
            <person name="Haas B."/>
            <person name="Abouelleil A."/>
            <person name="Allen A.W."/>
            <person name="Alvarado L."/>
            <person name="Arachchi H.M."/>
            <person name="Berlin A.M."/>
            <person name="Chapman S.B."/>
            <person name="Gainer-Dewar J."/>
            <person name="Goldberg J."/>
            <person name="Griggs A."/>
            <person name="Gujja S."/>
            <person name="Hansen M."/>
            <person name="Howarth C."/>
            <person name="Imamovic A."/>
            <person name="Ireland A."/>
            <person name="Larimer J."/>
            <person name="McCowan C."/>
            <person name="Murphy C."/>
            <person name="Pearson M."/>
            <person name="Poon T.W."/>
            <person name="Priest M."/>
            <person name="Roberts A."/>
            <person name="Saif S."/>
            <person name="Shea T."/>
            <person name="Sisk P."/>
            <person name="Sykes S."/>
            <person name="Wortman J."/>
            <person name="Nusbaum C."/>
            <person name="Birren B."/>
        </authorList>
    </citation>
    <scope>NUCLEOTIDE SEQUENCE [LARGE SCALE GENOMIC DNA]</scope>
    <source>
        <strain evidence="6 7">CBS 119918</strain>
    </source>
</reference>
<dbReference type="InterPro" id="IPR029045">
    <property type="entry name" value="ClpP/crotonase-like_dom_sf"/>
</dbReference>
<dbReference type="GeneID" id="25277533"/>
<dbReference type="PANTHER" id="PTHR43684:SF1">
    <property type="entry name" value="ENOYL-COA DELTA ISOMERASE 2"/>
    <property type="match status" value="1"/>
</dbReference>
<comment type="caution">
    <text evidence="6">The sequence shown here is derived from an EMBL/GenBank/DDBJ whole genome shotgun (WGS) entry which is preliminary data.</text>
</comment>